<keyword evidence="3" id="KW-1185">Reference proteome</keyword>
<accession>A0A177CLP8</accession>
<dbReference type="InParanoid" id="A0A177CLP8"/>
<dbReference type="Proteomes" id="UP000077069">
    <property type="component" value="Unassembled WGS sequence"/>
</dbReference>
<evidence type="ECO:0000313" key="3">
    <source>
        <dbReference type="Proteomes" id="UP000077069"/>
    </source>
</evidence>
<name>A0A177CLP8_9PLEO</name>
<protein>
    <submittedName>
        <fullName evidence="2">Uncharacterized protein</fullName>
    </submittedName>
</protein>
<feature type="transmembrane region" description="Helical" evidence="1">
    <location>
        <begin position="7"/>
        <end position="25"/>
    </location>
</feature>
<dbReference type="AlphaFoldDB" id="A0A177CLP8"/>
<evidence type="ECO:0000256" key="1">
    <source>
        <dbReference type="SAM" id="Phobius"/>
    </source>
</evidence>
<proteinExistence type="predicted"/>
<dbReference type="EMBL" id="KV441550">
    <property type="protein sequence ID" value="OAG08474.1"/>
    <property type="molecule type" value="Genomic_DNA"/>
</dbReference>
<gene>
    <name evidence="2" type="ORF">CC84DRAFT_579975</name>
</gene>
<organism evidence="2 3">
    <name type="scientific">Paraphaeosphaeria sporulosa</name>
    <dbReference type="NCBI Taxonomy" id="1460663"/>
    <lineage>
        <taxon>Eukaryota</taxon>
        <taxon>Fungi</taxon>
        <taxon>Dikarya</taxon>
        <taxon>Ascomycota</taxon>
        <taxon>Pezizomycotina</taxon>
        <taxon>Dothideomycetes</taxon>
        <taxon>Pleosporomycetidae</taxon>
        <taxon>Pleosporales</taxon>
        <taxon>Massarineae</taxon>
        <taxon>Didymosphaeriaceae</taxon>
        <taxon>Paraphaeosphaeria</taxon>
    </lineage>
</organism>
<feature type="transmembrane region" description="Helical" evidence="1">
    <location>
        <begin position="31"/>
        <end position="50"/>
    </location>
</feature>
<keyword evidence="1" id="KW-1133">Transmembrane helix</keyword>
<keyword evidence="1" id="KW-0472">Membrane</keyword>
<keyword evidence="1" id="KW-0812">Transmembrane</keyword>
<reference evidence="2 3" key="1">
    <citation type="submission" date="2016-05" db="EMBL/GenBank/DDBJ databases">
        <title>Comparative analysis of secretome profiles of manganese(II)-oxidizing ascomycete fungi.</title>
        <authorList>
            <consortium name="DOE Joint Genome Institute"/>
            <person name="Zeiner C.A."/>
            <person name="Purvine S.O."/>
            <person name="Zink E.M."/>
            <person name="Wu S."/>
            <person name="Pasa-Tolic L."/>
            <person name="Chaput D.L."/>
            <person name="Haridas S."/>
            <person name="Grigoriev I.V."/>
            <person name="Santelli C.M."/>
            <person name="Hansel C.M."/>
        </authorList>
    </citation>
    <scope>NUCLEOTIDE SEQUENCE [LARGE SCALE GENOMIC DNA]</scope>
    <source>
        <strain evidence="2 3">AP3s5-JAC2a</strain>
    </source>
</reference>
<dbReference type="GeneID" id="28770231"/>
<sequence length="158" mass="17767">MTIRDTATNVASMLSIIIIIITTSFTTPTYAHAAIGPGMTITYMYCYVTLRYGRSAQRSHICVQSKIDYRVSRLSRSCFSPLPDRVFLFQSIMFNTRSTSQSIPKTHVLRAKNITLKEEQKDAAALKYNAQMVRAEIAAENLGWMGGLQRGTACMQKR</sequence>
<evidence type="ECO:0000313" key="2">
    <source>
        <dbReference type="EMBL" id="OAG08474.1"/>
    </source>
</evidence>
<dbReference type="RefSeq" id="XP_018038839.1">
    <property type="nucleotide sequence ID" value="XM_018186745.1"/>
</dbReference>